<gene>
    <name evidence="1" type="ORF">UFOVP674_39</name>
</gene>
<evidence type="ECO:0000313" key="1">
    <source>
        <dbReference type="EMBL" id="CAB4155959.1"/>
    </source>
</evidence>
<accession>A0A6J5NA21</accession>
<organism evidence="1">
    <name type="scientific">uncultured Caudovirales phage</name>
    <dbReference type="NCBI Taxonomy" id="2100421"/>
    <lineage>
        <taxon>Viruses</taxon>
        <taxon>Duplodnaviria</taxon>
        <taxon>Heunggongvirae</taxon>
        <taxon>Uroviricota</taxon>
        <taxon>Caudoviricetes</taxon>
        <taxon>Peduoviridae</taxon>
        <taxon>Maltschvirus</taxon>
        <taxon>Maltschvirus maltsch</taxon>
    </lineage>
</organism>
<evidence type="ECO:0008006" key="2">
    <source>
        <dbReference type="Google" id="ProtNLM"/>
    </source>
</evidence>
<proteinExistence type="predicted"/>
<dbReference type="EMBL" id="LR796630">
    <property type="protein sequence ID" value="CAB4155959.1"/>
    <property type="molecule type" value="Genomic_DNA"/>
</dbReference>
<name>A0A6J5NA21_9CAUD</name>
<protein>
    <recommendedName>
        <fullName evidence="2">Portal protein</fullName>
    </recommendedName>
</protein>
<sequence>MNNKYNTNGDKLTFYQDKPDVNELSSELTRCLYTTADLERLKNADDIRFCRWSGQSDDGKKHSENLPNNRQAFPFEGASDVRNRLVDSTINELSCLLTTSFERSQLSVTATEFNDMAQASAANTLMNWITQQKLRADISREQELGAQYGLHYGWMIYFVGWDQQLGTRFQSISMDEIAAIAQQMPDSSLADLPNLIMNKESADLAAQLITAAIPQYSVKDAKKLVNELRELGVGQIEETYIRRNLPSVTALKPFDEVAFPPETIDLQSARVIFRRVYITEVELRSHVKDSGWDEEFVNQAANTAGKQSWYSDPLDTITTLGAAPIVRQDNLIEIVYAYARQIGPDGIPGIYCTVFSPLVQEGLYAKHELLDYAHGDYPFVEFRREIVRRPITESRGIPEISMTDQDEIKAQHDSVRDRTAFETLPPMKVVKRIGQINKIGPGVQLPVTRPDDYSWLEAPGRAPTTAFNLIERVENNHANYFGLNRPTVMPIKSQLMQQQMVNRWLNTWGRIYSQMFSLCLQYMPPEEIVRVTGVQLNQNATDIAGNFDFLIRFNIQTLDNDLVAKKLQAISQFVVPLDAGGVLNRNKLIQMIIEAVAPEAARELIVDQSAASEKMFREVQTDIGMMMLGNEPLYRENDPTAQARLQYTQDVIAKNPKAQQAAQGDPIFQALLQNYVKNLQMSLQQQQNATIGRLGVTPVSEQMNQQA</sequence>
<reference evidence="1" key="1">
    <citation type="submission" date="2020-04" db="EMBL/GenBank/DDBJ databases">
        <authorList>
            <person name="Chiriac C."/>
            <person name="Salcher M."/>
            <person name="Ghai R."/>
            <person name="Kavagutti S V."/>
        </authorList>
    </citation>
    <scope>NUCLEOTIDE SEQUENCE</scope>
</reference>